<dbReference type="EMBL" id="JABSTU010000006">
    <property type="protein sequence ID" value="KAH8028376.1"/>
    <property type="molecule type" value="Genomic_DNA"/>
</dbReference>
<dbReference type="Proteomes" id="UP000821866">
    <property type="component" value="Chromosome 4"/>
</dbReference>
<dbReference type="AlphaFoldDB" id="A0A9J6E2X6"/>
<accession>A0A9J6E2X6</accession>
<keyword evidence="3" id="KW-1185">Reference proteome</keyword>
<gene>
    <name evidence="2" type="ORF">HPB51_016199</name>
</gene>
<proteinExistence type="predicted"/>
<organism evidence="2 3">
    <name type="scientific">Rhipicephalus microplus</name>
    <name type="common">Cattle tick</name>
    <name type="synonym">Boophilus microplus</name>
    <dbReference type="NCBI Taxonomy" id="6941"/>
    <lineage>
        <taxon>Eukaryota</taxon>
        <taxon>Metazoa</taxon>
        <taxon>Ecdysozoa</taxon>
        <taxon>Arthropoda</taxon>
        <taxon>Chelicerata</taxon>
        <taxon>Arachnida</taxon>
        <taxon>Acari</taxon>
        <taxon>Parasitiformes</taxon>
        <taxon>Ixodida</taxon>
        <taxon>Ixodoidea</taxon>
        <taxon>Ixodidae</taxon>
        <taxon>Rhipicephalinae</taxon>
        <taxon>Rhipicephalus</taxon>
        <taxon>Boophilus</taxon>
    </lineage>
</organism>
<keyword evidence="1" id="KW-0472">Membrane</keyword>
<evidence type="ECO:0000313" key="3">
    <source>
        <dbReference type="Proteomes" id="UP000821866"/>
    </source>
</evidence>
<reference evidence="2" key="2">
    <citation type="submission" date="2021-09" db="EMBL/GenBank/DDBJ databases">
        <authorList>
            <person name="Jia N."/>
            <person name="Wang J."/>
            <person name="Shi W."/>
            <person name="Du L."/>
            <person name="Sun Y."/>
            <person name="Zhan W."/>
            <person name="Jiang J."/>
            <person name="Wang Q."/>
            <person name="Zhang B."/>
            <person name="Ji P."/>
            <person name="Sakyi L.B."/>
            <person name="Cui X."/>
            <person name="Yuan T."/>
            <person name="Jiang B."/>
            <person name="Yang W."/>
            <person name="Lam T.T.-Y."/>
            <person name="Chang Q."/>
            <person name="Ding S."/>
            <person name="Wang X."/>
            <person name="Zhu J."/>
            <person name="Ruan X."/>
            <person name="Zhao L."/>
            <person name="Wei J."/>
            <person name="Que T."/>
            <person name="Du C."/>
            <person name="Cheng J."/>
            <person name="Dai P."/>
            <person name="Han X."/>
            <person name="Huang E."/>
            <person name="Gao Y."/>
            <person name="Liu J."/>
            <person name="Shao H."/>
            <person name="Ye R."/>
            <person name="Li L."/>
            <person name="Wei W."/>
            <person name="Wang X."/>
            <person name="Wang C."/>
            <person name="Huo Q."/>
            <person name="Li W."/>
            <person name="Guo W."/>
            <person name="Chen H."/>
            <person name="Chen S."/>
            <person name="Zhou L."/>
            <person name="Zhou L."/>
            <person name="Ni X."/>
            <person name="Tian J."/>
            <person name="Zhou Y."/>
            <person name="Sheng Y."/>
            <person name="Liu T."/>
            <person name="Pan Y."/>
            <person name="Xia L."/>
            <person name="Li J."/>
            <person name="Zhao F."/>
            <person name="Cao W."/>
        </authorList>
    </citation>
    <scope>NUCLEOTIDE SEQUENCE</scope>
    <source>
        <strain evidence="2">Rmic-2018</strain>
        <tissue evidence="2">Larvae</tissue>
    </source>
</reference>
<evidence type="ECO:0000256" key="1">
    <source>
        <dbReference type="SAM" id="Phobius"/>
    </source>
</evidence>
<keyword evidence="1" id="KW-0812">Transmembrane</keyword>
<feature type="transmembrane region" description="Helical" evidence="1">
    <location>
        <begin position="40"/>
        <end position="62"/>
    </location>
</feature>
<sequence>MQGDVVVCGHFDWLDLGEIHNTPDAGVFLRRLRLRRLVQLGLQLLARLRPGLFIILAFHLLYAPRRGGLVAKVLGC</sequence>
<comment type="caution">
    <text evidence="2">The sequence shown here is derived from an EMBL/GenBank/DDBJ whole genome shotgun (WGS) entry which is preliminary data.</text>
</comment>
<name>A0A9J6E2X6_RHIMP</name>
<protein>
    <submittedName>
        <fullName evidence="2">Uncharacterized protein</fullName>
    </submittedName>
</protein>
<keyword evidence="1" id="KW-1133">Transmembrane helix</keyword>
<evidence type="ECO:0000313" key="2">
    <source>
        <dbReference type="EMBL" id="KAH8028376.1"/>
    </source>
</evidence>
<reference evidence="2" key="1">
    <citation type="journal article" date="2020" name="Cell">
        <title>Large-Scale Comparative Analyses of Tick Genomes Elucidate Their Genetic Diversity and Vector Capacities.</title>
        <authorList>
            <consortium name="Tick Genome and Microbiome Consortium (TIGMIC)"/>
            <person name="Jia N."/>
            <person name="Wang J."/>
            <person name="Shi W."/>
            <person name="Du L."/>
            <person name="Sun Y."/>
            <person name="Zhan W."/>
            <person name="Jiang J.F."/>
            <person name="Wang Q."/>
            <person name="Zhang B."/>
            <person name="Ji P."/>
            <person name="Bell-Sakyi L."/>
            <person name="Cui X.M."/>
            <person name="Yuan T.T."/>
            <person name="Jiang B.G."/>
            <person name="Yang W.F."/>
            <person name="Lam T.T."/>
            <person name="Chang Q.C."/>
            <person name="Ding S.J."/>
            <person name="Wang X.J."/>
            <person name="Zhu J.G."/>
            <person name="Ruan X.D."/>
            <person name="Zhao L."/>
            <person name="Wei J.T."/>
            <person name="Ye R.Z."/>
            <person name="Que T.C."/>
            <person name="Du C.H."/>
            <person name="Zhou Y.H."/>
            <person name="Cheng J.X."/>
            <person name="Dai P.F."/>
            <person name="Guo W.B."/>
            <person name="Han X.H."/>
            <person name="Huang E.J."/>
            <person name="Li L.F."/>
            <person name="Wei W."/>
            <person name="Gao Y.C."/>
            <person name="Liu J.Z."/>
            <person name="Shao H.Z."/>
            <person name="Wang X."/>
            <person name="Wang C.C."/>
            <person name="Yang T.C."/>
            <person name="Huo Q.B."/>
            <person name="Li W."/>
            <person name="Chen H.Y."/>
            <person name="Chen S.E."/>
            <person name="Zhou L.G."/>
            <person name="Ni X.B."/>
            <person name="Tian J.H."/>
            <person name="Sheng Y."/>
            <person name="Liu T."/>
            <person name="Pan Y.S."/>
            <person name="Xia L.Y."/>
            <person name="Li J."/>
            <person name="Zhao F."/>
            <person name="Cao W.C."/>
        </authorList>
    </citation>
    <scope>NUCLEOTIDE SEQUENCE</scope>
    <source>
        <strain evidence="2">Rmic-2018</strain>
    </source>
</reference>